<dbReference type="Proteomes" id="UP000254235">
    <property type="component" value="Unassembled WGS sequence"/>
</dbReference>
<dbReference type="RefSeq" id="WP_115083010.1">
    <property type="nucleotide sequence ID" value="NZ_CALBEW010000037.1"/>
</dbReference>
<organism evidence="1 2">
    <name type="scientific">Prevotella pallens</name>
    <dbReference type="NCBI Taxonomy" id="60133"/>
    <lineage>
        <taxon>Bacteria</taxon>
        <taxon>Pseudomonadati</taxon>
        <taxon>Bacteroidota</taxon>
        <taxon>Bacteroidia</taxon>
        <taxon>Bacteroidales</taxon>
        <taxon>Prevotellaceae</taxon>
        <taxon>Prevotella</taxon>
    </lineage>
</organism>
<accession>A0A379F0C6</accession>
<evidence type="ECO:0000313" key="1">
    <source>
        <dbReference type="EMBL" id="SUC12087.1"/>
    </source>
</evidence>
<name>A0A379F0C6_9BACT</name>
<evidence type="ECO:0000313" key="2">
    <source>
        <dbReference type="Proteomes" id="UP000254235"/>
    </source>
</evidence>
<dbReference type="GeneID" id="78570399"/>
<reference evidence="1 2" key="1">
    <citation type="submission" date="2018-06" db="EMBL/GenBank/DDBJ databases">
        <authorList>
            <consortium name="Pathogen Informatics"/>
            <person name="Doyle S."/>
        </authorList>
    </citation>
    <scope>NUCLEOTIDE SEQUENCE [LARGE SCALE GENOMIC DNA]</scope>
    <source>
        <strain evidence="1 2">NCTC13043</strain>
    </source>
</reference>
<dbReference type="AlphaFoldDB" id="A0A379F0C6"/>
<dbReference type="OrthoDB" id="1082039at2"/>
<dbReference type="EMBL" id="UGTP01000001">
    <property type="protein sequence ID" value="SUC12087.1"/>
    <property type="molecule type" value="Genomic_DNA"/>
</dbReference>
<gene>
    <name evidence="1" type="ORF">NCTC13043_00680</name>
</gene>
<proteinExistence type="predicted"/>
<sequence>MEYIIKPYKGVNEYKFGCLLEDILSKIKSNFKRVDNNGLTKLYLDNLSLVFKDNKLVEISVIENKDVELYYDEYDLFSYSNIIDKLNESHSCIHKYGFTIFDSIGVAFSGFQEDEGDRTVTVYSPHYWDEIVN</sequence>
<protein>
    <submittedName>
        <fullName evidence="1">Uncharacterized protein</fullName>
    </submittedName>
</protein>